<name>A0A834XMT3_APHGI</name>
<gene>
    <name evidence="2" type="ORF">HCN44_008371</name>
</gene>
<accession>A0A834XMT3</accession>
<dbReference type="OrthoDB" id="9972248at2759"/>
<evidence type="ECO:0000259" key="1">
    <source>
        <dbReference type="PROSITE" id="PS51462"/>
    </source>
</evidence>
<feature type="domain" description="Nudix hydrolase" evidence="1">
    <location>
        <begin position="145"/>
        <end position="300"/>
    </location>
</feature>
<dbReference type="FunFam" id="3.90.79.10:FF:000021">
    <property type="entry name" value="ADP-ribose pyrophosphatase, mitochondrial isoform X1"/>
    <property type="match status" value="1"/>
</dbReference>
<dbReference type="Pfam" id="PF25969">
    <property type="entry name" value="NUDT9_N"/>
    <property type="match status" value="1"/>
</dbReference>
<protein>
    <recommendedName>
        <fullName evidence="1">Nudix hydrolase domain-containing protein</fullName>
    </recommendedName>
</protein>
<dbReference type="CDD" id="cd03670">
    <property type="entry name" value="NUDIX_ADPRase_Nudt9"/>
    <property type="match status" value="1"/>
</dbReference>
<dbReference type="Pfam" id="PF00293">
    <property type="entry name" value="NUDIX"/>
    <property type="match status" value="1"/>
</dbReference>
<dbReference type="Gene3D" id="3.90.79.10">
    <property type="entry name" value="Nucleoside Triphosphate Pyrophosphohydrolase"/>
    <property type="match status" value="1"/>
</dbReference>
<dbReference type="InterPro" id="IPR039989">
    <property type="entry name" value="NUDT9"/>
</dbReference>
<dbReference type="PANTHER" id="PTHR13030:SF8">
    <property type="entry name" value="ADP-RIBOSE PYROPHOSPHATASE, MITOCHONDRIAL"/>
    <property type="match status" value="1"/>
</dbReference>
<dbReference type="SUPFAM" id="SSF55811">
    <property type="entry name" value="Nudix"/>
    <property type="match status" value="1"/>
</dbReference>
<dbReference type="InterPro" id="IPR000086">
    <property type="entry name" value="NUDIX_hydrolase_dom"/>
</dbReference>
<dbReference type="PROSITE" id="PS51462">
    <property type="entry name" value="NUDIX"/>
    <property type="match status" value="1"/>
</dbReference>
<dbReference type="GO" id="GO:0047631">
    <property type="term" value="F:ADP-ribose diphosphatase activity"/>
    <property type="evidence" value="ECO:0007669"/>
    <property type="project" value="InterPro"/>
</dbReference>
<evidence type="ECO:0000313" key="2">
    <source>
        <dbReference type="EMBL" id="KAF7989697.1"/>
    </source>
</evidence>
<proteinExistence type="predicted"/>
<dbReference type="PANTHER" id="PTHR13030">
    <property type="entry name" value="NUDIX HYDROLASE"/>
    <property type="match status" value="1"/>
</dbReference>
<sequence length="305" mass="34754">MSIKKKKQKQTNKKISRANMRLNTIKMLHNNCRGGIYQSSKVQRFQVPDDKVDWSIDYPEYNPPDYTSSVVVGKPWADLDIDDPSFKPKWNQIDGKINRHCHNGIYKFDDNNRPINPAGRTGIRGRGLLGRWGPNHAADPIVTRWKRDIAGNITINNESKKQILQFIGIKRKDTGEWAIPGGMVDAGEVISLTLKREFMEEALNSIGKTPEQLSIITDSINKLFSNGEEIYKGYVDDPRNTDNSWMETCAMNFHDDDGSLVGSIPLEAGDDASNVRWIDIEQNLNLYANHINFIQLTVEKKKAHW</sequence>
<evidence type="ECO:0000313" key="3">
    <source>
        <dbReference type="Proteomes" id="UP000639338"/>
    </source>
</evidence>
<dbReference type="InterPro" id="IPR015797">
    <property type="entry name" value="NUDIX_hydrolase-like_dom_sf"/>
</dbReference>
<reference evidence="2 3" key="1">
    <citation type="submission" date="2020-08" db="EMBL/GenBank/DDBJ databases">
        <title>Aphidius gifuensis genome sequencing and assembly.</title>
        <authorList>
            <person name="Du Z."/>
        </authorList>
    </citation>
    <scope>NUCLEOTIDE SEQUENCE [LARGE SCALE GENOMIC DNA]</scope>
    <source>
        <strain evidence="2">YNYX2018</strain>
        <tissue evidence="2">Adults</tissue>
    </source>
</reference>
<dbReference type="EMBL" id="JACMRX010000005">
    <property type="protein sequence ID" value="KAF7989697.1"/>
    <property type="molecule type" value="Genomic_DNA"/>
</dbReference>
<comment type="caution">
    <text evidence="2">The sequence shown here is derived from an EMBL/GenBank/DDBJ whole genome shotgun (WGS) entry which is preliminary data.</text>
</comment>
<keyword evidence="3" id="KW-1185">Reference proteome</keyword>
<dbReference type="Proteomes" id="UP000639338">
    <property type="component" value="Unassembled WGS sequence"/>
</dbReference>
<organism evidence="2 3">
    <name type="scientific">Aphidius gifuensis</name>
    <name type="common">Parasitoid wasp</name>
    <dbReference type="NCBI Taxonomy" id="684658"/>
    <lineage>
        <taxon>Eukaryota</taxon>
        <taxon>Metazoa</taxon>
        <taxon>Ecdysozoa</taxon>
        <taxon>Arthropoda</taxon>
        <taxon>Hexapoda</taxon>
        <taxon>Insecta</taxon>
        <taxon>Pterygota</taxon>
        <taxon>Neoptera</taxon>
        <taxon>Endopterygota</taxon>
        <taxon>Hymenoptera</taxon>
        <taxon>Apocrita</taxon>
        <taxon>Ichneumonoidea</taxon>
        <taxon>Braconidae</taxon>
        <taxon>Aphidiinae</taxon>
        <taxon>Aphidius</taxon>
    </lineage>
</organism>
<dbReference type="AlphaFoldDB" id="A0A834XMT3"/>